<name>A0A016WSJ9_9BILA</name>
<dbReference type="GO" id="GO:0002020">
    <property type="term" value="F:protease binding"/>
    <property type="evidence" value="ECO:0007669"/>
    <property type="project" value="TreeGrafter"/>
</dbReference>
<keyword evidence="8" id="KW-1185">Reference proteome</keyword>
<evidence type="ECO:0000256" key="2">
    <source>
        <dbReference type="ARBA" id="ARBA00022525"/>
    </source>
</evidence>
<dbReference type="GO" id="GO:0005615">
    <property type="term" value="C:extracellular space"/>
    <property type="evidence" value="ECO:0007669"/>
    <property type="project" value="TreeGrafter"/>
</dbReference>
<dbReference type="Pfam" id="PF00965">
    <property type="entry name" value="TIMP"/>
    <property type="match status" value="1"/>
</dbReference>
<dbReference type="GO" id="GO:0008191">
    <property type="term" value="F:metalloendopeptidase inhibitor activity"/>
    <property type="evidence" value="ECO:0007669"/>
    <property type="project" value="InterPro"/>
</dbReference>
<dbReference type="GO" id="GO:0051045">
    <property type="term" value="P:negative regulation of membrane protein ectodomain proteolysis"/>
    <property type="evidence" value="ECO:0007669"/>
    <property type="project" value="TreeGrafter"/>
</dbReference>
<dbReference type="EMBL" id="JARK01000148">
    <property type="protein sequence ID" value="EYC41993.1"/>
    <property type="molecule type" value="Genomic_DNA"/>
</dbReference>
<feature type="domain" description="NTR" evidence="6">
    <location>
        <begin position="37"/>
        <end position="148"/>
    </location>
</feature>
<dbReference type="STRING" id="53326.A0A016WSJ9"/>
<dbReference type="GO" id="GO:0046872">
    <property type="term" value="F:metal ion binding"/>
    <property type="evidence" value="ECO:0007669"/>
    <property type="project" value="UniProtKB-KW"/>
</dbReference>
<feature type="binding site" evidence="4">
    <location>
        <position position="37"/>
    </location>
    <ligand>
        <name>Zn(2+)</name>
        <dbReference type="ChEBI" id="CHEBI:29105"/>
        <note>ligand shared with metalloproteinase partner</note>
    </ligand>
</feature>
<evidence type="ECO:0000256" key="1">
    <source>
        <dbReference type="ARBA" id="ARBA00004613"/>
    </source>
</evidence>
<comment type="caution">
    <text evidence="7">The sequence shown here is derived from an EMBL/GenBank/DDBJ whole genome shotgun (WGS) entry which is preliminary data.</text>
</comment>
<gene>
    <name evidence="7" type="primary">Acey_s0548.g3284</name>
    <name evidence="7" type="ORF">Y032_0548g3284</name>
</gene>
<dbReference type="AlphaFoldDB" id="A0A016WSJ9"/>
<evidence type="ECO:0000259" key="6">
    <source>
        <dbReference type="PROSITE" id="PS50189"/>
    </source>
</evidence>
<dbReference type="Gene3D" id="2.40.50.120">
    <property type="match status" value="1"/>
</dbReference>
<dbReference type="OrthoDB" id="6041373at2759"/>
<evidence type="ECO:0000313" key="7">
    <source>
        <dbReference type="EMBL" id="EYC41993.1"/>
    </source>
</evidence>
<organism evidence="7 8">
    <name type="scientific">Ancylostoma ceylanicum</name>
    <dbReference type="NCBI Taxonomy" id="53326"/>
    <lineage>
        <taxon>Eukaryota</taxon>
        <taxon>Metazoa</taxon>
        <taxon>Ecdysozoa</taxon>
        <taxon>Nematoda</taxon>
        <taxon>Chromadorea</taxon>
        <taxon>Rhabditida</taxon>
        <taxon>Rhabditina</taxon>
        <taxon>Rhabditomorpha</taxon>
        <taxon>Strongyloidea</taxon>
        <taxon>Ancylostomatidae</taxon>
        <taxon>Ancylostomatinae</taxon>
        <taxon>Ancylostoma</taxon>
    </lineage>
</organism>
<dbReference type="GO" id="GO:0031012">
    <property type="term" value="C:extracellular matrix"/>
    <property type="evidence" value="ECO:0007669"/>
    <property type="project" value="TreeGrafter"/>
</dbReference>
<evidence type="ECO:0000256" key="3">
    <source>
        <dbReference type="ARBA" id="ARBA00023157"/>
    </source>
</evidence>
<feature type="disulfide bond" evidence="5">
    <location>
        <begin position="37"/>
        <end position="102"/>
    </location>
</feature>
<reference evidence="8" key="1">
    <citation type="journal article" date="2015" name="Nat. Genet.">
        <title>The genome and transcriptome of the zoonotic hookworm Ancylostoma ceylanicum identify infection-specific gene families.</title>
        <authorList>
            <person name="Schwarz E.M."/>
            <person name="Hu Y."/>
            <person name="Antoshechkin I."/>
            <person name="Miller M.M."/>
            <person name="Sternberg P.W."/>
            <person name="Aroian R.V."/>
        </authorList>
    </citation>
    <scope>NUCLEOTIDE SEQUENCE</scope>
    <source>
        <strain evidence="8">HY135</strain>
    </source>
</reference>
<comment type="subcellular location">
    <subcellularLocation>
        <location evidence="1">Secreted</location>
    </subcellularLocation>
</comment>
<dbReference type="PANTHER" id="PTHR11844">
    <property type="entry name" value="METALLOPROTEASE INHIBITOR"/>
    <property type="match status" value="1"/>
</dbReference>
<feature type="disulfide bond" evidence="5">
    <location>
        <begin position="39"/>
        <end position="129"/>
    </location>
</feature>
<accession>A0A016WSJ9</accession>
<proteinExistence type="predicted"/>
<keyword evidence="2" id="KW-0964">Secreted</keyword>
<protein>
    <recommendedName>
        <fullName evidence="6">NTR domain-containing protein</fullName>
    </recommendedName>
</protein>
<keyword evidence="3 5" id="KW-1015">Disulfide bond</keyword>
<dbReference type="Proteomes" id="UP000024635">
    <property type="component" value="Unassembled WGS sequence"/>
</dbReference>
<evidence type="ECO:0000256" key="4">
    <source>
        <dbReference type="PIRSR" id="PIRSR601820-1"/>
    </source>
</evidence>
<dbReference type="InterPro" id="IPR008993">
    <property type="entry name" value="TIMP-like_OB-fold"/>
</dbReference>
<dbReference type="InterPro" id="IPR001134">
    <property type="entry name" value="Netrin_domain"/>
</dbReference>
<dbReference type="SUPFAM" id="SSF50242">
    <property type="entry name" value="TIMP-like"/>
    <property type="match status" value="1"/>
</dbReference>
<evidence type="ECO:0000256" key="5">
    <source>
        <dbReference type="PIRSR" id="PIRSR601820-3"/>
    </source>
</evidence>
<evidence type="ECO:0000313" key="8">
    <source>
        <dbReference type="Proteomes" id="UP000024635"/>
    </source>
</evidence>
<keyword evidence="4" id="KW-0479">Metal-binding</keyword>
<dbReference type="PANTHER" id="PTHR11844:SF25">
    <property type="entry name" value="NTR DOMAIN-CONTAINING PROTEIN"/>
    <property type="match status" value="1"/>
</dbReference>
<dbReference type="PROSITE" id="PS50189">
    <property type="entry name" value="NTR"/>
    <property type="match status" value="1"/>
</dbReference>
<sequence length="156" mass="18356">MEYVEIMRRCYRIVGIEMWYVILFLAFFDIAQARPKCRCANMTLEESYCAAEFVIHAKVTGRKKALYLLDYTTFDIENMMLFKIPDDKTIGNQIYTMHSRMCGAKLKVKKQYLLGGTFDEHGRPLITKCGLVQEWPVKNFDENHIYRCPAKPVEYN</sequence>
<keyword evidence="4" id="KW-0862">Zinc</keyword>
<dbReference type="InterPro" id="IPR001820">
    <property type="entry name" value="TIMP"/>
</dbReference>